<reference evidence="1 2" key="1">
    <citation type="submission" date="2017-11" db="EMBL/GenBank/DDBJ databases">
        <title>De-novo sequencing of pomegranate (Punica granatum L.) genome.</title>
        <authorList>
            <person name="Akparov Z."/>
            <person name="Amiraslanov A."/>
            <person name="Hajiyeva S."/>
            <person name="Abbasov M."/>
            <person name="Kaur K."/>
            <person name="Hamwieh A."/>
            <person name="Solovyev V."/>
            <person name="Salamov A."/>
            <person name="Braich B."/>
            <person name="Kosarev P."/>
            <person name="Mahmoud A."/>
            <person name="Hajiyev E."/>
            <person name="Babayeva S."/>
            <person name="Izzatullayeva V."/>
            <person name="Mammadov A."/>
            <person name="Mammadov A."/>
            <person name="Sharifova S."/>
            <person name="Ojaghi J."/>
            <person name="Eynullazada K."/>
            <person name="Bayramov B."/>
            <person name="Abdulazimova A."/>
            <person name="Shahmuradov I."/>
        </authorList>
    </citation>
    <scope>NUCLEOTIDE SEQUENCE [LARGE SCALE GENOMIC DNA]</scope>
    <source>
        <strain evidence="2">cv. AG2017</strain>
        <tissue evidence="1">Leaf</tissue>
    </source>
</reference>
<keyword evidence="2" id="KW-1185">Reference proteome</keyword>
<accession>A0A2I0HFG9</accession>
<feature type="non-terminal residue" evidence="1">
    <location>
        <position position="19"/>
    </location>
</feature>
<name>A0A2I0HFG9_PUNGR</name>
<sequence length="19" mass="2104">MAKKVLLAFLLLVVLLAFT</sequence>
<dbReference type="Proteomes" id="UP000233551">
    <property type="component" value="Unassembled WGS sequence"/>
</dbReference>
<dbReference type="AlphaFoldDB" id="A0A2I0HFG9"/>
<evidence type="ECO:0000313" key="2">
    <source>
        <dbReference type="Proteomes" id="UP000233551"/>
    </source>
</evidence>
<evidence type="ECO:0000313" key="1">
    <source>
        <dbReference type="EMBL" id="PKI26075.1"/>
    </source>
</evidence>
<proteinExistence type="predicted"/>
<gene>
    <name evidence="1" type="ORF">CRG98_049236</name>
</gene>
<protein>
    <submittedName>
        <fullName evidence="1">Uncharacterized protein</fullName>
    </submittedName>
</protein>
<comment type="caution">
    <text evidence="1">The sequence shown here is derived from an EMBL/GenBank/DDBJ whole genome shotgun (WGS) entry which is preliminary data.</text>
</comment>
<organism evidence="1 2">
    <name type="scientific">Punica granatum</name>
    <name type="common">Pomegranate</name>
    <dbReference type="NCBI Taxonomy" id="22663"/>
    <lineage>
        <taxon>Eukaryota</taxon>
        <taxon>Viridiplantae</taxon>
        <taxon>Streptophyta</taxon>
        <taxon>Embryophyta</taxon>
        <taxon>Tracheophyta</taxon>
        <taxon>Spermatophyta</taxon>
        <taxon>Magnoliopsida</taxon>
        <taxon>eudicotyledons</taxon>
        <taxon>Gunneridae</taxon>
        <taxon>Pentapetalae</taxon>
        <taxon>rosids</taxon>
        <taxon>malvids</taxon>
        <taxon>Myrtales</taxon>
        <taxon>Lythraceae</taxon>
        <taxon>Punica</taxon>
    </lineage>
</organism>
<dbReference type="EMBL" id="PGOL01037280">
    <property type="protein sequence ID" value="PKI26075.1"/>
    <property type="molecule type" value="Genomic_DNA"/>
</dbReference>